<feature type="chain" id="PRO_5046729343" evidence="1">
    <location>
        <begin position="17"/>
        <end position="76"/>
    </location>
</feature>
<keyword evidence="3" id="KW-1185">Reference proteome</keyword>
<feature type="signal peptide" evidence="1">
    <location>
        <begin position="1"/>
        <end position="16"/>
    </location>
</feature>
<keyword evidence="1" id="KW-0732">Signal</keyword>
<organism evidence="2 3">
    <name type="scientific">Iphiclides podalirius</name>
    <name type="common">scarce swallowtail</name>
    <dbReference type="NCBI Taxonomy" id="110791"/>
    <lineage>
        <taxon>Eukaryota</taxon>
        <taxon>Metazoa</taxon>
        <taxon>Ecdysozoa</taxon>
        <taxon>Arthropoda</taxon>
        <taxon>Hexapoda</taxon>
        <taxon>Insecta</taxon>
        <taxon>Pterygota</taxon>
        <taxon>Neoptera</taxon>
        <taxon>Endopterygota</taxon>
        <taxon>Lepidoptera</taxon>
        <taxon>Glossata</taxon>
        <taxon>Ditrysia</taxon>
        <taxon>Papilionoidea</taxon>
        <taxon>Papilionidae</taxon>
        <taxon>Papilioninae</taxon>
        <taxon>Iphiclides</taxon>
    </lineage>
</organism>
<reference evidence="2" key="1">
    <citation type="submission" date="2022-03" db="EMBL/GenBank/DDBJ databases">
        <authorList>
            <person name="Martin H S."/>
        </authorList>
    </citation>
    <scope>NUCLEOTIDE SEQUENCE</scope>
</reference>
<feature type="non-terminal residue" evidence="2">
    <location>
        <position position="76"/>
    </location>
</feature>
<dbReference type="Proteomes" id="UP000837857">
    <property type="component" value="Chromosome 29"/>
</dbReference>
<name>A0ABN8IQQ8_9NEOP</name>
<sequence length="76" mass="8201">MLRLICIGLVLSAVRAGAQQSAYYAPQTFKQMSAASLFRPAYEPFDTAVRNQKIVRKSELLGVAQGAVLVAGMLTI</sequence>
<accession>A0ABN8IQQ8</accession>
<evidence type="ECO:0000256" key="1">
    <source>
        <dbReference type="SAM" id="SignalP"/>
    </source>
</evidence>
<protein>
    <submittedName>
        <fullName evidence="2">Uncharacterized protein</fullName>
    </submittedName>
</protein>
<evidence type="ECO:0000313" key="3">
    <source>
        <dbReference type="Proteomes" id="UP000837857"/>
    </source>
</evidence>
<proteinExistence type="predicted"/>
<dbReference type="EMBL" id="OW152841">
    <property type="protein sequence ID" value="CAH2062466.1"/>
    <property type="molecule type" value="Genomic_DNA"/>
</dbReference>
<evidence type="ECO:0000313" key="2">
    <source>
        <dbReference type="EMBL" id="CAH2062466.1"/>
    </source>
</evidence>
<gene>
    <name evidence="2" type="ORF">IPOD504_LOCUS12005</name>
</gene>